<protein>
    <submittedName>
        <fullName evidence="1">Uncharacterized protein</fullName>
    </submittedName>
</protein>
<gene>
    <name evidence="1" type="ORF">CARN7_1128</name>
</gene>
<name>E6QSX8_9ZZZZ</name>
<organism evidence="1">
    <name type="scientific">mine drainage metagenome</name>
    <dbReference type="NCBI Taxonomy" id="410659"/>
    <lineage>
        <taxon>unclassified sequences</taxon>
        <taxon>metagenomes</taxon>
        <taxon>ecological metagenomes</taxon>
    </lineage>
</organism>
<dbReference type="EMBL" id="CABR01000082">
    <property type="protein sequence ID" value="CBI10350.1"/>
    <property type="molecule type" value="Genomic_DNA"/>
</dbReference>
<dbReference type="AlphaFoldDB" id="E6QSX8"/>
<evidence type="ECO:0000313" key="1">
    <source>
        <dbReference type="EMBL" id="CBI10350.1"/>
    </source>
</evidence>
<comment type="caution">
    <text evidence="1">The sequence shown here is derived from an EMBL/GenBank/DDBJ whole genome shotgun (WGS) entry which is preliminary data.</text>
</comment>
<proteinExistence type="predicted"/>
<reference evidence="1" key="1">
    <citation type="submission" date="2009-10" db="EMBL/GenBank/DDBJ databases">
        <title>Diversity of trophic interactions inside an arsenic-rich microbial ecosystem.</title>
        <authorList>
            <person name="Bertin P.N."/>
            <person name="Heinrich-Salmeron A."/>
            <person name="Pelletier E."/>
            <person name="Goulhen-Chollet F."/>
            <person name="Arsene-Ploetze F."/>
            <person name="Gallien S."/>
            <person name="Calteau A."/>
            <person name="Vallenet D."/>
            <person name="Casiot C."/>
            <person name="Chane-Woon-Ming B."/>
            <person name="Giloteaux L."/>
            <person name="Barakat M."/>
            <person name="Bonnefoy V."/>
            <person name="Bruneel O."/>
            <person name="Chandler M."/>
            <person name="Cleiss J."/>
            <person name="Duran R."/>
            <person name="Elbaz-Poulichet F."/>
            <person name="Fonknechten N."/>
            <person name="Lauga B."/>
            <person name="Mornico D."/>
            <person name="Ortet P."/>
            <person name="Schaeffer C."/>
            <person name="Siguier P."/>
            <person name="Alexander Thil Smith A."/>
            <person name="Van Dorsselaer A."/>
            <person name="Weissenbach J."/>
            <person name="Medigue C."/>
            <person name="Le Paslier D."/>
        </authorList>
    </citation>
    <scope>NUCLEOTIDE SEQUENCE</scope>
</reference>
<sequence length="34" mass="3994">MTQIGIFPAHLMYQFLKLYGFDSLLNAFSFLLRP</sequence>
<accession>E6QSX8</accession>